<dbReference type="Proteomes" id="UP000885832">
    <property type="component" value="Unassembled WGS sequence"/>
</dbReference>
<organism evidence="3">
    <name type="scientific">Candidatus Tenderia electrophaga</name>
    <dbReference type="NCBI Taxonomy" id="1748243"/>
    <lineage>
        <taxon>Bacteria</taxon>
        <taxon>Pseudomonadati</taxon>
        <taxon>Pseudomonadota</taxon>
        <taxon>Gammaproteobacteria</taxon>
        <taxon>Candidatus Tenderiales</taxon>
        <taxon>Candidatus Tenderiaceae</taxon>
        <taxon>Candidatus Tenderia</taxon>
    </lineage>
</organism>
<dbReference type="GO" id="GO:0070206">
    <property type="term" value="P:protein trimerization"/>
    <property type="evidence" value="ECO:0007669"/>
    <property type="project" value="InterPro"/>
</dbReference>
<dbReference type="Pfam" id="PF16331">
    <property type="entry name" value="TolA_bind_tri"/>
    <property type="match status" value="1"/>
</dbReference>
<dbReference type="Gene3D" id="1.20.5.110">
    <property type="match status" value="1"/>
</dbReference>
<dbReference type="AlphaFoldDB" id="A0A832J6P0"/>
<feature type="non-terminal residue" evidence="3">
    <location>
        <position position="191"/>
    </location>
</feature>
<evidence type="ECO:0000256" key="1">
    <source>
        <dbReference type="SAM" id="Coils"/>
    </source>
</evidence>
<accession>A0A832J6P0</accession>
<protein>
    <recommendedName>
        <fullName evidence="2">YbgF trimerisation domain-containing protein</fullName>
    </recommendedName>
</protein>
<dbReference type="InterPro" id="IPR032519">
    <property type="entry name" value="YbgF_tri"/>
</dbReference>
<evidence type="ECO:0000313" key="3">
    <source>
        <dbReference type="EMBL" id="HHJ80876.1"/>
    </source>
</evidence>
<gene>
    <name evidence="3" type="ORF">ENJ65_04505</name>
</gene>
<feature type="coiled-coil region" evidence="1">
    <location>
        <begin position="51"/>
        <end position="78"/>
    </location>
</feature>
<sequence>MSKRSSWTWMGVVVAGLAAGTPLAIQAQEYLPPVIDRSSAVPQSSHPVAQSAVAQKAVLSLEERVKRLERLLDNEALVDMLMRLDTMETESQERQGELESLGYAIETIKQRQRDLYLDVDRRLRQLELAASKPAAVTAPATTAVVPVPAVSAAATATAAVVPPVAAVATMAPTAVAADPAAERETYQQAFN</sequence>
<dbReference type="EMBL" id="DRNF01000282">
    <property type="protein sequence ID" value="HHJ80876.1"/>
    <property type="molecule type" value="Genomic_DNA"/>
</dbReference>
<comment type="caution">
    <text evidence="3">The sequence shown here is derived from an EMBL/GenBank/DDBJ whole genome shotgun (WGS) entry which is preliminary data.</text>
</comment>
<keyword evidence="1" id="KW-0175">Coiled coil</keyword>
<reference evidence="3" key="1">
    <citation type="journal article" date="2020" name="mSystems">
        <title>Genome- and Community-Level Interaction Insights into Carbon Utilization and Element Cycling Functions of Hydrothermarchaeota in Hydrothermal Sediment.</title>
        <authorList>
            <person name="Zhou Z."/>
            <person name="Liu Y."/>
            <person name="Xu W."/>
            <person name="Pan J."/>
            <person name="Luo Z.H."/>
            <person name="Li M."/>
        </authorList>
    </citation>
    <scope>NUCLEOTIDE SEQUENCE [LARGE SCALE GENOMIC DNA]</scope>
    <source>
        <strain evidence="3">HyVt-505</strain>
    </source>
</reference>
<proteinExistence type="predicted"/>
<evidence type="ECO:0000259" key="2">
    <source>
        <dbReference type="Pfam" id="PF16331"/>
    </source>
</evidence>
<feature type="domain" description="YbgF trimerisation" evidence="2">
    <location>
        <begin position="60"/>
        <end position="131"/>
    </location>
</feature>
<name>A0A832J6P0_9GAMM</name>